<dbReference type="InterPro" id="IPR056594">
    <property type="entry name" value="AT5G49610-like_b-prop"/>
</dbReference>
<dbReference type="OMA" id="FVFLEVD"/>
<dbReference type="Gramene" id="ONIVA02G14030.1">
    <property type="protein sequence ID" value="ONIVA02G14030.1"/>
    <property type="gene ID" value="ONIVA02G14030"/>
</dbReference>
<feature type="region of interest" description="Disordered" evidence="1">
    <location>
        <begin position="1"/>
        <end position="27"/>
    </location>
</feature>
<accession>A0A0E0G542</accession>
<proteinExistence type="predicted"/>
<dbReference type="InterPro" id="IPR001810">
    <property type="entry name" value="F-box_dom"/>
</dbReference>
<reference evidence="4" key="2">
    <citation type="submission" date="2018-04" db="EMBL/GenBank/DDBJ databases">
        <title>OnivRS2 (Oryza nivara Reference Sequence Version 2).</title>
        <authorList>
            <person name="Zhang J."/>
            <person name="Kudrna D."/>
            <person name="Lee S."/>
            <person name="Talag J."/>
            <person name="Rajasekar S."/>
            <person name="Welchert J."/>
            <person name="Hsing Y.-I."/>
            <person name="Wing R.A."/>
        </authorList>
    </citation>
    <scope>NUCLEOTIDE SEQUENCE [LARGE SCALE GENOMIC DNA]</scope>
    <source>
        <strain evidence="4">SL10</strain>
    </source>
</reference>
<dbReference type="AlphaFoldDB" id="A0A0E0G542"/>
<keyword evidence="5" id="KW-1185">Reference proteome</keyword>
<dbReference type="PANTHER" id="PTHR33207">
    <property type="entry name" value="F-BOX DOMAIN CONTAINING PROTEIN-RELATED"/>
    <property type="match status" value="1"/>
</dbReference>
<dbReference type="CDD" id="cd09917">
    <property type="entry name" value="F-box_SF"/>
    <property type="match status" value="1"/>
</dbReference>
<dbReference type="SUPFAM" id="SSF81383">
    <property type="entry name" value="F-box domain"/>
    <property type="match status" value="1"/>
</dbReference>
<dbReference type="Proteomes" id="UP000006591">
    <property type="component" value="Chromosome 2"/>
</dbReference>
<dbReference type="InterPro" id="IPR036047">
    <property type="entry name" value="F-box-like_dom_sf"/>
</dbReference>
<evidence type="ECO:0000259" key="3">
    <source>
        <dbReference type="Pfam" id="PF23635"/>
    </source>
</evidence>
<dbReference type="Gene3D" id="1.20.1280.50">
    <property type="match status" value="1"/>
</dbReference>
<organism evidence="4">
    <name type="scientific">Oryza nivara</name>
    <name type="common">Indian wild rice</name>
    <name type="synonym">Oryza sativa f. spontanea</name>
    <dbReference type="NCBI Taxonomy" id="4536"/>
    <lineage>
        <taxon>Eukaryota</taxon>
        <taxon>Viridiplantae</taxon>
        <taxon>Streptophyta</taxon>
        <taxon>Embryophyta</taxon>
        <taxon>Tracheophyta</taxon>
        <taxon>Spermatophyta</taxon>
        <taxon>Magnoliopsida</taxon>
        <taxon>Liliopsida</taxon>
        <taxon>Poales</taxon>
        <taxon>Poaceae</taxon>
        <taxon>BOP clade</taxon>
        <taxon>Oryzoideae</taxon>
        <taxon>Oryzeae</taxon>
        <taxon>Oryzinae</taxon>
        <taxon>Oryza</taxon>
    </lineage>
</organism>
<feature type="compositionally biased region" description="Low complexity" evidence="1">
    <location>
        <begin position="18"/>
        <end position="27"/>
    </location>
</feature>
<feature type="domain" description="F-box protein AT5G49610-like beta-propeller" evidence="3">
    <location>
        <begin position="129"/>
        <end position="413"/>
    </location>
</feature>
<evidence type="ECO:0000313" key="5">
    <source>
        <dbReference type="Proteomes" id="UP000006591"/>
    </source>
</evidence>
<reference evidence="4" key="1">
    <citation type="submission" date="2015-04" db="UniProtKB">
        <authorList>
            <consortium name="EnsemblPlants"/>
        </authorList>
    </citation>
    <scope>IDENTIFICATION</scope>
    <source>
        <strain evidence="4">SL10</strain>
    </source>
</reference>
<name>A0A0E0G542_ORYNI</name>
<evidence type="ECO:0008006" key="6">
    <source>
        <dbReference type="Google" id="ProtNLM"/>
    </source>
</evidence>
<evidence type="ECO:0000256" key="1">
    <source>
        <dbReference type="SAM" id="MobiDB-lite"/>
    </source>
</evidence>
<dbReference type="Pfam" id="PF00646">
    <property type="entry name" value="F-box"/>
    <property type="match status" value="1"/>
</dbReference>
<sequence>MDRKRPRPPQPSPPPPVASSAAASSSSSVLDDGDLLREILLRLAHPTFLVRAALVCRRWLRHASDRAFLRRFAVLHPPRLLGFYVDSASLPRPRFVPLPHPPELAAVVRRGSFDLGTAADLHFHLGTGIYCCRNGRLLVCHRGGGESTLQLRRPLHPASDGAVISTFRTPPRPLPPNQRHTRYILLPEDGGDGDGDTVACTVVTLVSSEREVFAKVEKILRAGVWDVAQTSAPIELPAHWRRSLSRGFLVNGKLYMLGTTGYILGLELVSMSLFFIEVPDAVRDDCPESFQLSGKLSQAEKSGLYLIHVEGFKIHVWLHGTDGNSSADWNLVNTICLREVFGHLVKPSWESGDSRISLPGSGDNAEFVFLEVDGEVFCMDIISRTVEKVYEIAMKDDFLFEIYPFMMVWPPIFPALIKTHEPEGALRMRAPRPRHRRHSASTRVSNELRFRLSKSCHLWQAVAKIAGLLGLTMVLNSVQPVVSGHTCFNLRAKVGRHR</sequence>
<dbReference type="Pfam" id="PF23635">
    <property type="entry name" value="Beta-prop_AT5G49610-like"/>
    <property type="match status" value="1"/>
</dbReference>
<feature type="domain" description="F-box" evidence="2">
    <location>
        <begin position="34"/>
        <end position="69"/>
    </location>
</feature>
<dbReference type="EnsemblPlants" id="ONIVA02G14030.1">
    <property type="protein sequence ID" value="ONIVA02G14030.1"/>
    <property type="gene ID" value="ONIVA02G14030"/>
</dbReference>
<evidence type="ECO:0000313" key="4">
    <source>
        <dbReference type="EnsemblPlants" id="ONIVA02G14030.1"/>
    </source>
</evidence>
<evidence type="ECO:0000259" key="2">
    <source>
        <dbReference type="Pfam" id="PF00646"/>
    </source>
</evidence>
<dbReference type="eggNOG" id="ENOG502RRQM">
    <property type="taxonomic scope" value="Eukaryota"/>
</dbReference>
<protein>
    <recommendedName>
        <fullName evidence="6">F-box domain-containing protein</fullName>
    </recommendedName>
</protein>
<feature type="compositionally biased region" description="Pro residues" evidence="1">
    <location>
        <begin position="8"/>
        <end position="17"/>
    </location>
</feature>